<dbReference type="GO" id="GO:0005524">
    <property type="term" value="F:ATP binding"/>
    <property type="evidence" value="ECO:0007669"/>
    <property type="project" value="UniProtKB-KW"/>
</dbReference>
<evidence type="ECO:0000313" key="7">
    <source>
        <dbReference type="Proteomes" id="UP000326354"/>
    </source>
</evidence>
<dbReference type="PANTHER" id="PTHR19375">
    <property type="entry name" value="HEAT SHOCK PROTEIN 70KDA"/>
    <property type="match status" value="1"/>
</dbReference>
<dbReference type="AlphaFoldDB" id="A0A5S9IN35"/>
<reference evidence="6 7" key="1">
    <citation type="submission" date="2019-08" db="EMBL/GenBank/DDBJ databases">
        <title>Complete genome sequence of Candidatus Uab amorphum.</title>
        <authorList>
            <person name="Shiratori T."/>
            <person name="Suzuki S."/>
            <person name="Kakizawa Y."/>
            <person name="Ishida K."/>
        </authorList>
    </citation>
    <scope>NUCLEOTIDE SEQUENCE [LARGE SCALE GENOMIC DNA]</scope>
    <source>
        <strain evidence="6 7">SRT547</strain>
    </source>
</reference>
<dbReference type="SUPFAM" id="SSF100920">
    <property type="entry name" value="Heat shock protein 70kD (HSP70), peptide-binding domain"/>
    <property type="match status" value="1"/>
</dbReference>
<dbReference type="FunFam" id="3.90.640.10:FF:000003">
    <property type="entry name" value="Molecular chaperone DnaK"/>
    <property type="match status" value="1"/>
</dbReference>
<keyword evidence="7" id="KW-1185">Reference proteome</keyword>
<sequence>MSEKNIVVGIDLGTTFSAIAYLDEHGKPTIIPNSDNERITPSVVLFEEDEVIVGKIAKSSALSDPQHVVEFIKRDMGRPEEERVFYGKTYTPESISALILKYIVNDAEKNLQSKITQAVITVPAYFGDIERKATQDAGEIAGIEVLGVINEPTAAALSYGLDQQMQDGTILVYDLGGGTFDVSILHISGQDIKVLATDGEVQLGGKDWDDEIINYVAEEFLQEHGVDPREDIDASQALRDAAESAKITLSKKEKARIVCQSQGNMTKVTLTREKFNELTTPLLEQTEAYIPVVLEKANLQVGDIDRVLLVGGSTRMPQVKDMLEKMFHKPADDSVNPDECVALGAALYGAITKLKSDGELSKDHYLPEDVKEKLTGLTIRNVTAHSLGLIVRENKVRTNFILIPQQSEIPIERSETFGTEADNQTRVTVEVTEGESKDPEECVAIGKCVISGLPPRPAGAPIQVSFKYNEDGRIEVHAIDKGTGKEVRTEILRTHGLSNEQIQKEKASLDQVDLG</sequence>
<dbReference type="Proteomes" id="UP000326354">
    <property type="component" value="Chromosome"/>
</dbReference>
<dbReference type="CDD" id="cd24029">
    <property type="entry name" value="ASKHA_NBD_HSP70_DnaK_HscA_HscC"/>
    <property type="match status" value="1"/>
</dbReference>
<dbReference type="InterPro" id="IPR043129">
    <property type="entry name" value="ATPase_NBD"/>
</dbReference>
<protein>
    <submittedName>
        <fullName evidence="6">Chaperone protein DnaK</fullName>
    </submittedName>
</protein>
<proteinExistence type="inferred from homology"/>
<keyword evidence="2 5" id="KW-0547">Nucleotide-binding</keyword>
<dbReference type="Gene3D" id="2.60.34.10">
    <property type="entry name" value="Substrate Binding Domain Of DNAk, Chain A, domain 1"/>
    <property type="match status" value="1"/>
</dbReference>
<dbReference type="Gene3D" id="3.90.640.10">
    <property type="entry name" value="Actin, Chain A, domain 4"/>
    <property type="match status" value="1"/>
</dbReference>
<dbReference type="PROSITE" id="PS01036">
    <property type="entry name" value="HSP70_3"/>
    <property type="match status" value="1"/>
</dbReference>
<evidence type="ECO:0000256" key="2">
    <source>
        <dbReference type="ARBA" id="ARBA00022741"/>
    </source>
</evidence>
<dbReference type="Gene3D" id="3.30.420.40">
    <property type="match status" value="2"/>
</dbReference>
<keyword evidence="4" id="KW-0143">Chaperone</keyword>
<name>A0A5S9IN35_UABAM</name>
<dbReference type="RefSeq" id="WP_173013360.1">
    <property type="nucleotide sequence ID" value="NZ_AP019860.1"/>
</dbReference>
<evidence type="ECO:0000313" key="6">
    <source>
        <dbReference type="EMBL" id="BBM84943.1"/>
    </source>
</evidence>
<dbReference type="GO" id="GO:0140662">
    <property type="term" value="F:ATP-dependent protein folding chaperone"/>
    <property type="evidence" value="ECO:0007669"/>
    <property type="project" value="InterPro"/>
</dbReference>
<comment type="similarity">
    <text evidence="1 5">Belongs to the heat shock protein 70 family.</text>
</comment>
<dbReference type="Pfam" id="PF00012">
    <property type="entry name" value="HSP70"/>
    <property type="match status" value="2"/>
</dbReference>
<dbReference type="PROSITE" id="PS00329">
    <property type="entry name" value="HSP70_2"/>
    <property type="match status" value="1"/>
</dbReference>
<dbReference type="InterPro" id="IPR013126">
    <property type="entry name" value="Hsp_70_fam"/>
</dbReference>
<gene>
    <name evidence="6" type="ORF">UABAM_03304</name>
</gene>
<evidence type="ECO:0000256" key="1">
    <source>
        <dbReference type="ARBA" id="ARBA00007381"/>
    </source>
</evidence>
<dbReference type="KEGG" id="uam:UABAM_03304"/>
<dbReference type="FunFam" id="3.30.420.40:FF:000071">
    <property type="entry name" value="Molecular chaperone DnaK"/>
    <property type="match status" value="1"/>
</dbReference>
<dbReference type="EMBL" id="AP019860">
    <property type="protein sequence ID" value="BBM84943.1"/>
    <property type="molecule type" value="Genomic_DNA"/>
</dbReference>
<accession>A0A5S9IN35</accession>
<evidence type="ECO:0000256" key="5">
    <source>
        <dbReference type="RuleBase" id="RU003322"/>
    </source>
</evidence>
<dbReference type="InterPro" id="IPR018181">
    <property type="entry name" value="Heat_shock_70_CS"/>
</dbReference>
<dbReference type="InterPro" id="IPR029047">
    <property type="entry name" value="HSP70_peptide-bd_sf"/>
</dbReference>
<dbReference type="PRINTS" id="PR00301">
    <property type="entry name" value="HEATSHOCK70"/>
</dbReference>
<evidence type="ECO:0000256" key="4">
    <source>
        <dbReference type="ARBA" id="ARBA00023186"/>
    </source>
</evidence>
<organism evidence="6 7">
    <name type="scientific">Uabimicrobium amorphum</name>
    <dbReference type="NCBI Taxonomy" id="2596890"/>
    <lineage>
        <taxon>Bacteria</taxon>
        <taxon>Pseudomonadati</taxon>
        <taxon>Planctomycetota</taxon>
        <taxon>Candidatus Uabimicrobiia</taxon>
        <taxon>Candidatus Uabimicrobiales</taxon>
        <taxon>Candidatus Uabimicrobiaceae</taxon>
        <taxon>Candidatus Uabimicrobium</taxon>
    </lineage>
</organism>
<keyword evidence="3 5" id="KW-0067">ATP-binding</keyword>
<evidence type="ECO:0000256" key="3">
    <source>
        <dbReference type="ARBA" id="ARBA00022840"/>
    </source>
</evidence>
<dbReference type="SUPFAM" id="SSF53067">
    <property type="entry name" value="Actin-like ATPase domain"/>
    <property type="match status" value="2"/>
</dbReference>
<dbReference type="PROSITE" id="PS00297">
    <property type="entry name" value="HSP70_1"/>
    <property type="match status" value="1"/>
</dbReference>